<accession>A0ABX1D458</accession>
<protein>
    <recommendedName>
        <fullName evidence="4">Thrombospondin type 3 repeat-containing protein</fullName>
    </recommendedName>
</protein>
<feature type="region of interest" description="Disordered" evidence="1">
    <location>
        <begin position="182"/>
        <end position="231"/>
    </location>
</feature>
<organism evidence="2 3">
    <name type="scientific">Salinimicrobium oceani</name>
    <dbReference type="NCBI Taxonomy" id="2722702"/>
    <lineage>
        <taxon>Bacteria</taxon>
        <taxon>Pseudomonadati</taxon>
        <taxon>Bacteroidota</taxon>
        <taxon>Flavobacteriia</taxon>
        <taxon>Flavobacteriales</taxon>
        <taxon>Flavobacteriaceae</taxon>
        <taxon>Salinimicrobium</taxon>
    </lineage>
</organism>
<evidence type="ECO:0000313" key="2">
    <source>
        <dbReference type="EMBL" id="NJW54122.1"/>
    </source>
</evidence>
<dbReference type="Gene3D" id="4.10.1080.10">
    <property type="entry name" value="TSP type-3 repeat"/>
    <property type="match status" value="1"/>
</dbReference>
<comment type="caution">
    <text evidence="2">The sequence shown here is derived from an EMBL/GenBank/DDBJ whole genome shotgun (WGS) entry which is preliminary data.</text>
</comment>
<feature type="region of interest" description="Disordered" evidence="1">
    <location>
        <begin position="138"/>
        <end position="158"/>
    </location>
</feature>
<dbReference type="Proteomes" id="UP000703674">
    <property type="component" value="Unassembled WGS sequence"/>
</dbReference>
<evidence type="ECO:0000313" key="3">
    <source>
        <dbReference type="Proteomes" id="UP000703674"/>
    </source>
</evidence>
<proteinExistence type="predicted"/>
<feature type="region of interest" description="Disordered" evidence="1">
    <location>
        <begin position="293"/>
        <end position="316"/>
    </location>
</feature>
<sequence>MRKVLSFFIAVSLLLSCDDGEIIVTDFNFDDPQLQWCGDTESHVLFKINNTGVNEAIAFRFDLDTPELQFFTTEEERITIPINATNQIIYRVFDGQVDRNYFCNEIPPVAPRVTEEFRSTSGGEVILTSTLNTLTDHDGDGVLSSNEGIDVERDTDGDGIPDYLDIDDDGDNILTRVEREVEAATSVDGYPDSDSDGIPNYLDADDDNDGVATRNEDWNQNLNPDDDRNEEGLAHYLNPEISDSFTVTGSRENTITRSFRYLLTIENLTLVNQGGDGEQIRLQNYELGYISSPSQNIVIDPAGENEEEEDGAGEDQ</sequence>
<keyword evidence="3" id="KW-1185">Reference proteome</keyword>
<evidence type="ECO:0008006" key="4">
    <source>
        <dbReference type="Google" id="ProtNLM"/>
    </source>
</evidence>
<name>A0ABX1D458_9FLAO</name>
<evidence type="ECO:0000256" key="1">
    <source>
        <dbReference type="SAM" id="MobiDB-lite"/>
    </source>
</evidence>
<gene>
    <name evidence="2" type="ORF">HC175_14470</name>
</gene>
<reference evidence="2 3" key="1">
    <citation type="submission" date="2020-03" db="EMBL/GenBank/DDBJ databases">
        <title>Salinimicrobium sp. nov, isolated from SCS.</title>
        <authorList>
            <person name="Cao W.R."/>
        </authorList>
    </citation>
    <scope>NUCLEOTIDE SEQUENCE [LARGE SCALE GENOMIC DNA]</scope>
    <source>
        <strain evidence="3">J15B91</strain>
    </source>
</reference>
<dbReference type="InterPro" id="IPR028974">
    <property type="entry name" value="TSP_type-3_rpt"/>
</dbReference>
<dbReference type="EMBL" id="JAAVJR010000012">
    <property type="protein sequence ID" value="NJW54122.1"/>
    <property type="molecule type" value="Genomic_DNA"/>
</dbReference>
<feature type="compositionally biased region" description="Acidic residues" evidence="1">
    <location>
        <begin position="303"/>
        <end position="316"/>
    </location>
</feature>
<dbReference type="RefSeq" id="WP_168139212.1">
    <property type="nucleotide sequence ID" value="NZ_JAAVJR010000012.1"/>
</dbReference>
<dbReference type="PROSITE" id="PS51257">
    <property type="entry name" value="PROKAR_LIPOPROTEIN"/>
    <property type="match status" value="1"/>
</dbReference>
<dbReference type="SUPFAM" id="SSF103647">
    <property type="entry name" value="TSP type-3 repeat"/>
    <property type="match status" value="1"/>
</dbReference>